<dbReference type="Proteomes" id="UP000324907">
    <property type="component" value="Unassembled WGS sequence"/>
</dbReference>
<dbReference type="Proteomes" id="UP000323011">
    <property type="component" value="Unassembled WGS sequence"/>
</dbReference>
<comment type="caution">
    <text evidence="8">The sequence shown here is derived from an EMBL/GenBank/DDBJ whole genome shotgun (WGS) entry which is preliminary data.</text>
</comment>
<dbReference type="AlphaFoldDB" id="A0A5A8DRN1"/>
<keyword evidence="3" id="KW-0677">Repeat</keyword>
<evidence type="ECO:0000313" key="9">
    <source>
        <dbReference type="EMBL" id="KAA0169393.1"/>
    </source>
</evidence>
<dbReference type="NCBIfam" id="TIGR01126">
    <property type="entry name" value="pdi_dom"/>
    <property type="match status" value="1"/>
</dbReference>
<dbReference type="EMBL" id="VLTL01000023">
    <property type="protein sequence ID" value="KAA0169393.1"/>
    <property type="molecule type" value="Genomic_DNA"/>
</dbReference>
<evidence type="ECO:0000256" key="2">
    <source>
        <dbReference type="ARBA" id="ARBA00022729"/>
    </source>
</evidence>
<dbReference type="PANTHER" id="PTHR45672">
    <property type="entry name" value="PROTEIN DISULFIDE-ISOMERASE C17H9.14C-RELATED"/>
    <property type="match status" value="1"/>
</dbReference>
<dbReference type="EMBL" id="VLTN01000058">
    <property type="protein sequence ID" value="KAA0148044.1"/>
    <property type="molecule type" value="Genomic_DNA"/>
</dbReference>
<dbReference type="PANTHER" id="PTHR45672:SF3">
    <property type="entry name" value="THIOREDOXIN DOMAIN-CONTAINING PROTEIN 5"/>
    <property type="match status" value="1"/>
</dbReference>
<evidence type="ECO:0000313" key="8">
    <source>
        <dbReference type="EMBL" id="KAA0168102.1"/>
    </source>
</evidence>
<comment type="similarity">
    <text evidence="1 4">Belongs to the protein disulfide isomerase family.</text>
</comment>
<gene>
    <name evidence="10" type="ORF">FNF27_02325</name>
    <name evidence="9" type="ORF">FNF28_02173</name>
    <name evidence="7" type="ORF">FNF29_06987</name>
    <name evidence="8" type="ORF">FNF31_00601</name>
</gene>
<dbReference type="GO" id="GO:0003756">
    <property type="term" value="F:protein disulfide isomerase activity"/>
    <property type="evidence" value="ECO:0007669"/>
    <property type="project" value="InterPro"/>
</dbReference>
<keyword evidence="12" id="KW-1185">Reference proteome</keyword>
<dbReference type="OMA" id="WCRHSRN"/>
<dbReference type="EMBL" id="VLTO01000009">
    <property type="protein sequence ID" value="KAA0176268.1"/>
    <property type="molecule type" value="Genomic_DNA"/>
</dbReference>
<evidence type="ECO:0000256" key="1">
    <source>
        <dbReference type="ARBA" id="ARBA00006347"/>
    </source>
</evidence>
<dbReference type="Pfam" id="PF00085">
    <property type="entry name" value="Thioredoxin"/>
    <property type="match status" value="1"/>
</dbReference>
<dbReference type="CDD" id="cd02961">
    <property type="entry name" value="PDI_a_family"/>
    <property type="match status" value="1"/>
</dbReference>
<evidence type="ECO:0000256" key="4">
    <source>
        <dbReference type="RuleBase" id="RU004208"/>
    </source>
</evidence>
<dbReference type="PROSITE" id="PS51352">
    <property type="entry name" value="THIOREDOXIN_2"/>
    <property type="match status" value="1"/>
</dbReference>
<dbReference type="InterPro" id="IPR005788">
    <property type="entry name" value="PDI_thioredoxin-like_dom"/>
</dbReference>
<keyword evidence="2 5" id="KW-0732">Signal</keyword>
<dbReference type="Proteomes" id="UP000322899">
    <property type="component" value="Unassembled WGS sequence"/>
</dbReference>
<dbReference type="Proteomes" id="UP000325113">
    <property type="component" value="Unassembled WGS sequence"/>
</dbReference>
<dbReference type="PRINTS" id="PR00421">
    <property type="entry name" value="THIOREDOXIN"/>
</dbReference>
<proteinExistence type="inferred from homology"/>
<evidence type="ECO:0000313" key="7">
    <source>
        <dbReference type="EMBL" id="KAA0148044.1"/>
    </source>
</evidence>
<dbReference type="OrthoDB" id="72053at2759"/>
<dbReference type="PROSITE" id="PS00194">
    <property type="entry name" value="THIOREDOXIN_1"/>
    <property type="match status" value="1"/>
</dbReference>
<evidence type="ECO:0000313" key="10">
    <source>
        <dbReference type="EMBL" id="KAA0176268.1"/>
    </source>
</evidence>
<evidence type="ECO:0000313" key="13">
    <source>
        <dbReference type="Proteomes" id="UP000324907"/>
    </source>
</evidence>
<sequence length="134" mass="14529">MLSRSALLALLVAAILAVATAGPIELTDSEFDDKITDGKAWFVKFFAPWCGHCKRLAPTWDQLSGEFASNEDVNIATVDCTVHRDACSKQGVRGYPTLKLFKDGSNTGTKYAGSRDLGSLADYVRTHTGSKEEL</sequence>
<feature type="domain" description="Thioredoxin" evidence="6">
    <location>
        <begin position="6"/>
        <end position="129"/>
    </location>
</feature>
<dbReference type="InterPro" id="IPR013766">
    <property type="entry name" value="Thioredoxin_domain"/>
</dbReference>
<name>A0A5A8DRN1_CAFRO</name>
<reference evidence="11 12" key="1">
    <citation type="submission" date="2019-07" db="EMBL/GenBank/DDBJ databases">
        <title>Genomes of Cafeteria roenbergensis.</title>
        <authorList>
            <person name="Fischer M.G."/>
            <person name="Hackl T."/>
            <person name="Roman M."/>
        </authorList>
    </citation>
    <scope>NUCLEOTIDE SEQUENCE [LARGE SCALE GENOMIC DNA]</scope>
    <source>
        <strain evidence="7 12">BVI</strain>
        <strain evidence="8 14">Cflag</strain>
        <strain evidence="10 11">E4-10P</strain>
        <strain evidence="9 13">RCC970-E3</strain>
    </source>
</reference>
<dbReference type="EMBL" id="VLTM01000003">
    <property type="protein sequence ID" value="KAA0168102.1"/>
    <property type="molecule type" value="Genomic_DNA"/>
</dbReference>
<accession>A0A5A8DRN1</accession>
<organism evidence="8 14">
    <name type="scientific">Cafeteria roenbergensis</name>
    <name type="common">Marine flagellate</name>
    <dbReference type="NCBI Taxonomy" id="33653"/>
    <lineage>
        <taxon>Eukaryota</taxon>
        <taxon>Sar</taxon>
        <taxon>Stramenopiles</taxon>
        <taxon>Bigyra</taxon>
        <taxon>Opalozoa</taxon>
        <taxon>Bicosoecida</taxon>
        <taxon>Cafeteriaceae</taxon>
        <taxon>Cafeteria</taxon>
    </lineage>
</organism>
<dbReference type="Gene3D" id="3.40.30.10">
    <property type="entry name" value="Glutaredoxin"/>
    <property type="match status" value="1"/>
</dbReference>
<evidence type="ECO:0000259" key="6">
    <source>
        <dbReference type="PROSITE" id="PS51352"/>
    </source>
</evidence>
<evidence type="ECO:0000313" key="14">
    <source>
        <dbReference type="Proteomes" id="UP000325113"/>
    </source>
</evidence>
<dbReference type="InterPro" id="IPR017937">
    <property type="entry name" value="Thioredoxin_CS"/>
</dbReference>
<dbReference type="InterPro" id="IPR036249">
    <property type="entry name" value="Thioredoxin-like_sf"/>
</dbReference>
<evidence type="ECO:0000313" key="11">
    <source>
        <dbReference type="Proteomes" id="UP000322899"/>
    </source>
</evidence>
<feature type="chain" id="PRO_5033473010" description="Thioredoxin domain-containing protein" evidence="5">
    <location>
        <begin position="22"/>
        <end position="134"/>
    </location>
</feature>
<dbReference type="GO" id="GO:0005783">
    <property type="term" value="C:endoplasmic reticulum"/>
    <property type="evidence" value="ECO:0007669"/>
    <property type="project" value="TreeGrafter"/>
</dbReference>
<dbReference type="GO" id="GO:0006457">
    <property type="term" value="P:protein folding"/>
    <property type="evidence" value="ECO:0007669"/>
    <property type="project" value="TreeGrafter"/>
</dbReference>
<dbReference type="SUPFAM" id="SSF52833">
    <property type="entry name" value="Thioredoxin-like"/>
    <property type="match status" value="1"/>
</dbReference>
<protein>
    <recommendedName>
        <fullName evidence="6">Thioredoxin domain-containing protein</fullName>
    </recommendedName>
</protein>
<feature type="signal peptide" evidence="5">
    <location>
        <begin position="1"/>
        <end position="21"/>
    </location>
</feature>
<dbReference type="InterPro" id="IPR051063">
    <property type="entry name" value="PDI"/>
</dbReference>
<evidence type="ECO:0000313" key="12">
    <source>
        <dbReference type="Proteomes" id="UP000323011"/>
    </source>
</evidence>
<evidence type="ECO:0000256" key="3">
    <source>
        <dbReference type="ARBA" id="ARBA00022737"/>
    </source>
</evidence>
<evidence type="ECO:0000256" key="5">
    <source>
        <dbReference type="SAM" id="SignalP"/>
    </source>
</evidence>